<dbReference type="EC" id="2.7.1.71" evidence="3 11"/>
<evidence type="ECO:0000313" key="12">
    <source>
        <dbReference type="EMBL" id="MEX1664870.1"/>
    </source>
</evidence>
<dbReference type="CDD" id="cd00464">
    <property type="entry name" value="SK"/>
    <property type="match status" value="1"/>
</dbReference>
<dbReference type="Proteomes" id="UP001557484">
    <property type="component" value="Unassembled WGS sequence"/>
</dbReference>
<dbReference type="InterPro" id="IPR031322">
    <property type="entry name" value="Shikimate/glucono_kinase"/>
</dbReference>
<evidence type="ECO:0000256" key="2">
    <source>
        <dbReference type="ARBA" id="ARBA00006997"/>
    </source>
</evidence>
<comment type="cofactor">
    <cofactor evidence="11">
        <name>Mg(2+)</name>
        <dbReference type="ChEBI" id="CHEBI:18420"/>
    </cofactor>
    <text evidence="11">Binds 1 Mg(2+) ion per subunit.</text>
</comment>
<comment type="function">
    <text evidence="11">Catalyzes the specific phosphorylation of the 3-hydroxyl group of shikimic acid using ATP as a cosubstrate.</text>
</comment>
<dbReference type="Pfam" id="PF01202">
    <property type="entry name" value="SKI"/>
    <property type="match status" value="1"/>
</dbReference>
<dbReference type="PANTHER" id="PTHR21087:SF16">
    <property type="entry name" value="SHIKIMATE KINASE 1, CHLOROPLASTIC"/>
    <property type="match status" value="1"/>
</dbReference>
<proteinExistence type="inferred from homology"/>
<evidence type="ECO:0000256" key="6">
    <source>
        <dbReference type="ARBA" id="ARBA00022741"/>
    </source>
</evidence>
<comment type="similarity">
    <text evidence="2 11">Belongs to the shikimate kinase family.</text>
</comment>
<dbReference type="HAMAP" id="MF_00109">
    <property type="entry name" value="Shikimate_kinase"/>
    <property type="match status" value="1"/>
</dbReference>
<feature type="binding site" evidence="11">
    <location>
        <begin position="14"/>
        <end position="19"/>
    </location>
    <ligand>
        <name>ATP</name>
        <dbReference type="ChEBI" id="CHEBI:30616"/>
    </ligand>
</feature>
<keyword evidence="13" id="KW-1185">Reference proteome</keyword>
<keyword evidence="11" id="KW-0479">Metal-binding</keyword>
<comment type="pathway">
    <text evidence="1 11">Metabolic intermediate biosynthesis; chorismate biosynthesis; chorismate from D-erythrose 4-phosphate and phosphoenolpyruvate: step 5/7.</text>
</comment>
<evidence type="ECO:0000256" key="11">
    <source>
        <dbReference type="HAMAP-Rule" id="MF_00109"/>
    </source>
</evidence>
<keyword evidence="8 11" id="KW-0067">ATP-binding</keyword>
<keyword evidence="7 11" id="KW-0418">Kinase</keyword>
<dbReference type="EMBL" id="JBFRYB010000001">
    <property type="protein sequence ID" value="MEX1664870.1"/>
    <property type="molecule type" value="Genomic_DNA"/>
</dbReference>
<evidence type="ECO:0000256" key="1">
    <source>
        <dbReference type="ARBA" id="ARBA00004842"/>
    </source>
</evidence>
<comment type="catalytic activity">
    <reaction evidence="10 11">
        <text>shikimate + ATP = 3-phosphoshikimate + ADP + H(+)</text>
        <dbReference type="Rhea" id="RHEA:13121"/>
        <dbReference type="ChEBI" id="CHEBI:15378"/>
        <dbReference type="ChEBI" id="CHEBI:30616"/>
        <dbReference type="ChEBI" id="CHEBI:36208"/>
        <dbReference type="ChEBI" id="CHEBI:145989"/>
        <dbReference type="ChEBI" id="CHEBI:456216"/>
        <dbReference type="EC" id="2.7.1.71"/>
    </reaction>
</comment>
<feature type="binding site" evidence="11">
    <location>
        <position position="139"/>
    </location>
    <ligand>
        <name>substrate</name>
    </ligand>
</feature>
<organism evidence="12 13">
    <name type="scientific">Zhongshania arctica</name>
    <dbReference type="NCBI Taxonomy" id="3238302"/>
    <lineage>
        <taxon>Bacteria</taxon>
        <taxon>Pseudomonadati</taxon>
        <taxon>Pseudomonadota</taxon>
        <taxon>Gammaproteobacteria</taxon>
        <taxon>Cellvibrionales</taxon>
        <taxon>Spongiibacteraceae</taxon>
        <taxon>Zhongshania</taxon>
    </lineage>
</organism>
<feature type="binding site" evidence="11">
    <location>
        <position position="82"/>
    </location>
    <ligand>
        <name>substrate</name>
    </ligand>
</feature>
<dbReference type="GO" id="GO:0004765">
    <property type="term" value="F:shikimate kinase activity"/>
    <property type="evidence" value="ECO:0007669"/>
    <property type="project" value="UniProtKB-EC"/>
</dbReference>
<reference evidence="12 13" key="1">
    <citation type="journal article" date="2011" name="Int. J. Syst. Evol. Microbiol.">
        <title>Zhongshania antarctica gen. nov., sp. nov. and Zhongshania guokunii sp. nov., gammaproteobacteria respectively isolated from coastal attached (fast) ice and surface seawater of the Antarctic.</title>
        <authorList>
            <person name="Li H.J."/>
            <person name="Zhang X.Y."/>
            <person name="Chen C.X."/>
            <person name="Zhang Y.J."/>
            <person name="Gao Z.M."/>
            <person name="Yu Y."/>
            <person name="Chen X.L."/>
            <person name="Chen B."/>
            <person name="Zhang Y.Z."/>
        </authorList>
    </citation>
    <scope>NUCLEOTIDE SEQUENCE [LARGE SCALE GENOMIC DNA]</scope>
    <source>
        <strain evidence="12 13">R06B22</strain>
    </source>
</reference>
<keyword evidence="9 11" id="KW-0057">Aromatic amino acid biosynthesis</keyword>
<dbReference type="RefSeq" id="WP_368374987.1">
    <property type="nucleotide sequence ID" value="NZ_JBFRYB010000001.1"/>
</dbReference>
<dbReference type="Gene3D" id="3.40.50.300">
    <property type="entry name" value="P-loop containing nucleotide triphosphate hydrolases"/>
    <property type="match status" value="1"/>
</dbReference>
<evidence type="ECO:0000256" key="8">
    <source>
        <dbReference type="ARBA" id="ARBA00022840"/>
    </source>
</evidence>
<comment type="subunit">
    <text evidence="11">Monomer.</text>
</comment>
<feature type="binding site" evidence="11">
    <location>
        <position position="156"/>
    </location>
    <ligand>
        <name>ATP</name>
        <dbReference type="ChEBI" id="CHEBI:30616"/>
    </ligand>
</feature>
<feature type="binding site" evidence="11">
    <location>
        <position position="60"/>
    </location>
    <ligand>
        <name>substrate</name>
    </ligand>
</feature>
<keyword evidence="6 11" id="KW-0547">Nucleotide-binding</keyword>
<evidence type="ECO:0000256" key="7">
    <source>
        <dbReference type="ARBA" id="ARBA00022777"/>
    </source>
</evidence>
<dbReference type="PRINTS" id="PR01100">
    <property type="entry name" value="SHIKIMTKNASE"/>
</dbReference>
<name>A0ABV3TU71_9GAMM</name>
<evidence type="ECO:0000256" key="9">
    <source>
        <dbReference type="ARBA" id="ARBA00023141"/>
    </source>
</evidence>
<evidence type="ECO:0000313" key="13">
    <source>
        <dbReference type="Proteomes" id="UP001557484"/>
    </source>
</evidence>
<accession>A0ABV3TU71</accession>
<dbReference type="PANTHER" id="PTHR21087">
    <property type="entry name" value="SHIKIMATE KINASE"/>
    <property type="match status" value="1"/>
</dbReference>
<comment type="subcellular location">
    <subcellularLocation>
        <location evidence="11">Cytoplasm</location>
    </subcellularLocation>
</comment>
<dbReference type="InterPro" id="IPR000623">
    <property type="entry name" value="Shikimate_kinase/TSH1"/>
</dbReference>
<dbReference type="SUPFAM" id="SSF52540">
    <property type="entry name" value="P-loop containing nucleoside triphosphate hydrolases"/>
    <property type="match status" value="1"/>
</dbReference>
<dbReference type="PROSITE" id="PS01128">
    <property type="entry name" value="SHIKIMATE_KINASE"/>
    <property type="match status" value="1"/>
</dbReference>
<keyword evidence="4 11" id="KW-0028">Amino-acid biosynthesis</keyword>
<feature type="binding site" evidence="11">
    <location>
        <position position="120"/>
    </location>
    <ligand>
        <name>ATP</name>
        <dbReference type="ChEBI" id="CHEBI:30616"/>
    </ligand>
</feature>
<keyword evidence="11" id="KW-0460">Magnesium</keyword>
<keyword evidence="11" id="KW-0963">Cytoplasm</keyword>
<dbReference type="NCBIfam" id="NF003456">
    <property type="entry name" value="PRK05057.1"/>
    <property type="match status" value="1"/>
</dbReference>
<evidence type="ECO:0000256" key="10">
    <source>
        <dbReference type="ARBA" id="ARBA00048567"/>
    </source>
</evidence>
<gene>
    <name evidence="11 12" type="primary">aroK</name>
    <name evidence="12" type="ORF">AB4875_05180</name>
</gene>
<dbReference type="InterPro" id="IPR023000">
    <property type="entry name" value="Shikimate_kinase_CS"/>
</dbReference>
<evidence type="ECO:0000256" key="5">
    <source>
        <dbReference type="ARBA" id="ARBA00022679"/>
    </source>
</evidence>
<feature type="binding site" evidence="11">
    <location>
        <position position="18"/>
    </location>
    <ligand>
        <name>Mg(2+)</name>
        <dbReference type="ChEBI" id="CHEBI:18420"/>
    </ligand>
</feature>
<dbReference type="InterPro" id="IPR027417">
    <property type="entry name" value="P-loop_NTPase"/>
</dbReference>
<keyword evidence="5 11" id="KW-0808">Transferase</keyword>
<feature type="binding site" evidence="11">
    <location>
        <position position="36"/>
    </location>
    <ligand>
        <name>substrate</name>
    </ligand>
</feature>
<evidence type="ECO:0000256" key="3">
    <source>
        <dbReference type="ARBA" id="ARBA00012154"/>
    </source>
</evidence>
<comment type="caution">
    <text evidence="12">The sequence shown here is derived from an EMBL/GenBank/DDBJ whole genome shotgun (WGS) entry which is preliminary data.</text>
</comment>
<sequence length="178" mass="19708">MMKSGAVFLVGPMGAGKSTIGRLLADTLRFDFSDVDREIEERSGVDIPWIFDMEGEEGFRDREESMLAELSDATQVVISTGGGAVLRSDSRKLMVAKGTVIYLKTSVDEQIRRTARDRKRPLLQTGDPGATLRNLMALREPLYEEIADYTVLTDNRTPKSVVQELCSQLGADDLSAQY</sequence>
<evidence type="ECO:0000256" key="4">
    <source>
        <dbReference type="ARBA" id="ARBA00022605"/>
    </source>
</evidence>
<protein>
    <recommendedName>
        <fullName evidence="3 11">Shikimate kinase</fullName>
        <shortName evidence="11">SK</shortName>
        <ecNumber evidence="3 11">2.7.1.71</ecNumber>
    </recommendedName>
</protein>